<sequence length="224" mass="25978">MTMINSIERLLYIIMSEKSIVFESQFASFNIVFMSWLYEEFAKKSLSVCINGDSQILEFAWRLCGSNLVNNVCIPNANFEVAVILSNDAEKYFNTNAKTVIYILSRKASVRSMGMGQARYYEVRRVDDNVYTIVRKDHGRLMEYYVVKVSKCMLLDYQLPQEVVKICTILREMVEMSGGSVKAHDFLKHLVKVYKFNRENAMNAIRYAIQLNLIEYSNGYLTPK</sequence>
<dbReference type="EMBL" id="DSEU01000040">
    <property type="protein sequence ID" value="HEM67106.1"/>
    <property type="molecule type" value="Genomic_DNA"/>
</dbReference>
<gene>
    <name evidence="1" type="ORF">ENO26_06020</name>
</gene>
<reference evidence="1" key="1">
    <citation type="journal article" date="2020" name="mSystems">
        <title>Genome- and Community-Level Interaction Insights into Carbon Utilization and Element Cycling Functions of Hydrothermarchaeota in Hydrothermal Sediment.</title>
        <authorList>
            <person name="Zhou Z."/>
            <person name="Liu Y."/>
            <person name="Xu W."/>
            <person name="Pan J."/>
            <person name="Luo Z.H."/>
            <person name="Li M."/>
        </authorList>
    </citation>
    <scope>NUCLEOTIDE SEQUENCE [LARGE SCALE GENOMIC DNA]</scope>
    <source>
        <strain evidence="1">SpSt-125</strain>
    </source>
</reference>
<evidence type="ECO:0000313" key="1">
    <source>
        <dbReference type="EMBL" id="HEM67106.1"/>
    </source>
</evidence>
<comment type="caution">
    <text evidence="1">The sequence shown here is derived from an EMBL/GenBank/DDBJ whole genome shotgun (WGS) entry which is preliminary data.</text>
</comment>
<proteinExistence type="predicted"/>
<organism evidence="1">
    <name type="scientific">Ignisphaera aggregans</name>
    <dbReference type="NCBI Taxonomy" id="334771"/>
    <lineage>
        <taxon>Archaea</taxon>
        <taxon>Thermoproteota</taxon>
        <taxon>Thermoprotei</taxon>
        <taxon>Desulfurococcales</taxon>
        <taxon>Desulfurococcaceae</taxon>
        <taxon>Ignisphaera</taxon>
    </lineage>
</organism>
<accession>A0A7J2U326</accession>
<name>A0A7J2U326_9CREN</name>
<dbReference type="AlphaFoldDB" id="A0A7J2U326"/>
<protein>
    <submittedName>
        <fullName evidence="1">Uncharacterized protein</fullName>
    </submittedName>
</protein>